<sequence>MDHVIYTAMGAARQTLEHQAVTSNNLANASTPGFKAQLAALRSVPIEGETLPTRTLTVASTPGMDSRQGPMNYTARPLDVAVGQGGYLAVQLEDGEAYTRNGSIQISPEGQLTVQGRLLMGENGPIEVPPQAELTLAADGTITALIASDPPTMLGQIGKLKIVKPEANQIVRGDDGLFHLTPQAQEQVGNQLAANADVKIMPGVLEGSNVNPVESMVNMIANARRFEMQMKVIHSSDENAQRANQILAMS</sequence>
<dbReference type="Pfam" id="PF22692">
    <property type="entry name" value="LlgE_F_G_D1"/>
    <property type="match status" value="1"/>
</dbReference>
<organism evidence="10">
    <name type="scientific">Xenorhabdus szentirmaii</name>
    <dbReference type="NCBI Taxonomy" id="290112"/>
    <lineage>
        <taxon>Bacteria</taxon>
        <taxon>Pseudomonadati</taxon>
        <taxon>Pseudomonadota</taxon>
        <taxon>Gammaproteobacteria</taxon>
        <taxon>Enterobacterales</taxon>
        <taxon>Morganellaceae</taxon>
        <taxon>Xenorhabdus</taxon>
    </lineage>
</organism>
<dbReference type="GO" id="GO:0030694">
    <property type="term" value="C:bacterial-type flagellum basal body, rod"/>
    <property type="evidence" value="ECO:0007669"/>
    <property type="project" value="UniProtKB-UniRule"/>
</dbReference>
<comment type="caution">
    <text evidence="10">The sequence shown here is derived from an EMBL/GenBank/DDBJ whole genome shotgun (WGS) entry which is preliminary data.</text>
</comment>
<keyword evidence="10" id="KW-0282">Flagellum</keyword>
<evidence type="ECO:0000259" key="8">
    <source>
        <dbReference type="Pfam" id="PF06429"/>
    </source>
</evidence>
<evidence type="ECO:0000256" key="6">
    <source>
        <dbReference type="RuleBase" id="RU362116"/>
    </source>
</evidence>
<evidence type="ECO:0000256" key="3">
    <source>
        <dbReference type="ARBA" id="ARBA00023143"/>
    </source>
</evidence>
<feature type="domain" description="Flagellar basal-body/hook protein C-terminal" evidence="8">
    <location>
        <begin position="202"/>
        <end position="246"/>
    </location>
</feature>
<evidence type="ECO:0000259" key="9">
    <source>
        <dbReference type="Pfam" id="PF22692"/>
    </source>
</evidence>
<keyword evidence="10" id="KW-0969">Cilium</keyword>
<dbReference type="RefSeq" id="WP_323852286.1">
    <property type="nucleotide sequence ID" value="NZ_JACXBD010000053.1"/>
</dbReference>
<reference evidence="10" key="2">
    <citation type="journal article" date="2024" name="Toxins">
        <title>Genome Sequence Analysis of Native Xenorhabdus Strains Isolated from Entomopathogenic Nematodes in Argentina.</title>
        <authorList>
            <person name="Palma L."/>
            <person name="Frizzo L."/>
            <person name="Kaiser S."/>
            <person name="Berry C."/>
            <person name="Caballero P."/>
            <person name="Bode H.B."/>
            <person name="Del Valle E.E."/>
        </authorList>
    </citation>
    <scope>NUCLEOTIDE SEQUENCE</scope>
    <source>
        <strain evidence="10">M</strain>
    </source>
</reference>
<dbReference type="Pfam" id="PF00460">
    <property type="entry name" value="Flg_bb_rod"/>
    <property type="match status" value="1"/>
</dbReference>
<comment type="similarity">
    <text evidence="2 6">Belongs to the flagella basal body rod proteins family.</text>
</comment>
<dbReference type="InterPro" id="IPR001444">
    <property type="entry name" value="Flag_bb_rod_N"/>
</dbReference>
<keyword evidence="3 6" id="KW-0975">Bacterial flagellum</keyword>
<dbReference type="AlphaFoldDB" id="A0AAW3YSH5"/>
<dbReference type="Pfam" id="PF06429">
    <property type="entry name" value="Flg_bbr_C"/>
    <property type="match status" value="1"/>
</dbReference>
<evidence type="ECO:0000256" key="5">
    <source>
        <dbReference type="ARBA" id="ARBA00040228"/>
    </source>
</evidence>
<proteinExistence type="inferred from homology"/>
<gene>
    <name evidence="10" type="ORF">ID854_04455</name>
</gene>
<evidence type="ECO:0000259" key="7">
    <source>
        <dbReference type="Pfam" id="PF00460"/>
    </source>
</evidence>
<dbReference type="InterPro" id="IPR037925">
    <property type="entry name" value="FlgE/F/G-like"/>
</dbReference>
<feature type="domain" description="Flagellar basal body rod protein N-terminal" evidence="7">
    <location>
        <begin position="5"/>
        <end position="35"/>
    </location>
</feature>
<evidence type="ECO:0000256" key="4">
    <source>
        <dbReference type="ARBA" id="ARBA00038560"/>
    </source>
</evidence>
<comment type="subcellular location">
    <subcellularLocation>
        <location evidence="1 6">Bacterial flagellum basal body</location>
    </subcellularLocation>
</comment>
<dbReference type="NCBIfam" id="TIGR03506">
    <property type="entry name" value="FlgEFG_subfam"/>
    <property type="match status" value="1"/>
</dbReference>
<dbReference type="PANTHER" id="PTHR30435:SF18">
    <property type="entry name" value="FLAGELLAR BASAL-BODY ROD PROTEIN FLGF"/>
    <property type="match status" value="1"/>
</dbReference>
<keyword evidence="10" id="KW-0966">Cell projection</keyword>
<feature type="domain" description="Flagellar hook protein FlgE/F/G-like D1" evidence="9">
    <location>
        <begin position="85"/>
        <end position="144"/>
    </location>
</feature>
<dbReference type="NCBIfam" id="NF009280">
    <property type="entry name" value="PRK12640.1"/>
    <property type="match status" value="1"/>
</dbReference>
<dbReference type="SUPFAM" id="SSF117143">
    <property type="entry name" value="Flagellar hook protein flgE"/>
    <property type="match status" value="1"/>
</dbReference>
<protein>
    <recommendedName>
        <fullName evidence="5 6">Flagellar basal-body rod protein FlgF</fullName>
    </recommendedName>
</protein>
<comment type="subunit">
    <text evidence="4 6">The basal body constitutes a major portion of the flagellar organelle and consists of five rings (E,L,P,S, and M) mounted on a central rod. The rod consists of about 26 subunits of FlgG in the distal portion, and FlgB, FlgC and FlgF are thought to build up the proximal portion of the rod with about 6 subunits each.</text>
</comment>
<evidence type="ECO:0000256" key="1">
    <source>
        <dbReference type="ARBA" id="ARBA00004117"/>
    </source>
</evidence>
<evidence type="ECO:0000313" key="10">
    <source>
        <dbReference type="EMBL" id="MBD2799727.1"/>
    </source>
</evidence>
<name>A0AAW3YSH5_9GAMM</name>
<accession>A0AAW3YSH5</accession>
<dbReference type="EMBL" id="JACXBF010000117">
    <property type="protein sequence ID" value="MBD2799727.1"/>
    <property type="molecule type" value="Genomic_DNA"/>
</dbReference>
<dbReference type="GO" id="GO:0071978">
    <property type="term" value="P:bacterial-type flagellum-dependent swarming motility"/>
    <property type="evidence" value="ECO:0007669"/>
    <property type="project" value="TreeGrafter"/>
</dbReference>
<reference evidence="10" key="1">
    <citation type="submission" date="2020-09" db="EMBL/GenBank/DDBJ databases">
        <authorList>
            <person name="Palma L."/>
            <person name="Caballero P."/>
            <person name="Berry C."/>
            <person name="Del Valle E."/>
        </authorList>
    </citation>
    <scope>NUCLEOTIDE SEQUENCE</scope>
    <source>
        <strain evidence="10">M</strain>
    </source>
</reference>
<evidence type="ECO:0000256" key="2">
    <source>
        <dbReference type="ARBA" id="ARBA00009677"/>
    </source>
</evidence>
<dbReference type="InterPro" id="IPR053967">
    <property type="entry name" value="LlgE_F_G-like_D1"/>
</dbReference>
<dbReference type="InterPro" id="IPR020013">
    <property type="entry name" value="Flagellar_FlgE/F/G"/>
</dbReference>
<dbReference type="Proteomes" id="UP001193920">
    <property type="component" value="Unassembled WGS sequence"/>
</dbReference>
<dbReference type="PANTHER" id="PTHR30435">
    <property type="entry name" value="FLAGELLAR PROTEIN"/>
    <property type="match status" value="1"/>
</dbReference>
<dbReference type="InterPro" id="IPR010930">
    <property type="entry name" value="Flg_bb/hook_C_dom"/>
</dbReference>